<keyword evidence="3 6" id="KW-0378">Hydrolase</keyword>
<evidence type="ECO:0000256" key="4">
    <source>
        <dbReference type="ARBA" id="ARBA00022840"/>
    </source>
</evidence>
<dbReference type="GO" id="GO:0033677">
    <property type="term" value="F:DNA/RNA helicase activity"/>
    <property type="evidence" value="ECO:0007669"/>
    <property type="project" value="TreeGrafter"/>
</dbReference>
<feature type="binding site" evidence="6">
    <location>
        <position position="232"/>
    </location>
    <ligand>
        <name>[4Fe-4S] cluster</name>
        <dbReference type="ChEBI" id="CHEBI:49883"/>
    </ligand>
</feature>
<keyword evidence="6" id="KW-0408">Iron</keyword>
<evidence type="ECO:0000256" key="1">
    <source>
        <dbReference type="ARBA" id="ARBA00022485"/>
    </source>
</evidence>
<protein>
    <recommendedName>
        <fullName evidence="6">ATP-dependent DNA helicase DinG</fullName>
        <ecNumber evidence="6">5.6.2.3</ecNumber>
    </recommendedName>
    <alternativeName>
        <fullName evidence="6">DNA 5'-3' helicase DinG</fullName>
    </alternativeName>
</protein>
<evidence type="ECO:0000256" key="6">
    <source>
        <dbReference type="HAMAP-Rule" id="MF_02205"/>
    </source>
</evidence>
<dbReference type="GO" id="GO:0043139">
    <property type="term" value="F:5'-3' DNA helicase activity"/>
    <property type="evidence" value="ECO:0007669"/>
    <property type="project" value="UniProtKB-UniRule"/>
</dbReference>
<evidence type="ECO:0000256" key="3">
    <source>
        <dbReference type="ARBA" id="ARBA00022801"/>
    </source>
</evidence>
<dbReference type="GO" id="GO:0006281">
    <property type="term" value="P:DNA repair"/>
    <property type="evidence" value="ECO:0007669"/>
    <property type="project" value="TreeGrafter"/>
</dbReference>
<dbReference type="SMART" id="SM00491">
    <property type="entry name" value="HELICc2"/>
    <property type="match status" value="1"/>
</dbReference>
<dbReference type="PANTHER" id="PTHR11472">
    <property type="entry name" value="DNA REPAIR DEAD HELICASE RAD3/XP-D SUBFAMILY MEMBER"/>
    <property type="match status" value="1"/>
</dbReference>
<evidence type="ECO:0000313" key="10">
    <source>
        <dbReference type="Proteomes" id="UP000006735"/>
    </source>
</evidence>
<proteinExistence type="inferred from homology"/>
<evidence type="ECO:0000313" key="9">
    <source>
        <dbReference type="EMBL" id="AAW73666.1"/>
    </source>
</evidence>
<keyword evidence="6" id="KW-0413">Isomerase</keyword>
<dbReference type="InterPro" id="IPR039000">
    <property type="entry name" value="DinG_proteobact"/>
</dbReference>
<dbReference type="PROSITE" id="PS51193">
    <property type="entry name" value="HELICASE_ATP_BIND_2"/>
    <property type="match status" value="1"/>
</dbReference>
<dbReference type="Proteomes" id="UP000006735">
    <property type="component" value="Chromosome"/>
</dbReference>
<keyword evidence="4 6" id="KW-0067">ATP-binding</keyword>
<feature type="region of interest" description="Disordered" evidence="7">
    <location>
        <begin position="1"/>
        <end position="60"/>
    </location>
</feature>
<dbReference type="STRING" id="291331.XOO0412"/>
<dbReference type="GO" id="GO:0046872">
    <property type="term" value="F:metal ion binding"/>
    <property type="evidence" value="ECO:0007669"/>
    <property type="project" value="UniProtKB-KW"/>
</dbReference>
<gene>
    <name evidence="6 9" type="primary">dinG</name>
    <name evidence="9" type="ordered locus">XOO0412</name>
</gene>
<dbReference type="SUPFAM" id="SSF52540">
    <property type="entry name" value="P-loop containing nucleoside triphosphate hydrolases"/>
    <property type="match status" value="1"/>
</dbReference>
<keyword evidence="5 6" id="KW-0238">DNA-binding</keyword>
<dbReference type="HOGENOM" id="CLU_012117_4_1_6"/>
<comment type="catalytic activity">
    <reaction evidence="6">
        <text>ATP + H2O = ADP + phosphate + H(+)</text>
        <dbReference type="Rhea" id="RHEA:13065"/>
        <dbReference type="ChEBI" id="CHEBI:15377"/>
        <dbReference type="ChEBI" id="CHEBI:15378"/>
        <dbReference type="ChEBI" id="CHEBI:30616"/>
        <dbReference type="ChEBI" id="CHEBI:43474"/>
        <dbReference type="ChEBI" id="CHEBI:456216"/>
        <dbReference type="EC" id="5.6.2.3"/>
    </reaction>
</comment>
<dbReference type="GO" id="GO:0009432">
    <property type="term" value="P:SOS response"/>
    <property type="evidence" value="ECO:0007669"/>
    <property type="project" value="TreeGrafter"/>
</dbReference>
<accession>I1SB29</accession>
<feature type="domain" description="Helicase ATP-binding" evidence="8">
    <location>
        <begin position="129"/>
        <end position="415"/>
    </location>
</feature>
<feature type="region of interest" description="Disordered" evidence="7">
    <location>
        <begin position="73"/>
        <end position="114"/>
    </location>
</feature>
<dbReference type="InterPro" id="IPR014013">
    <property type="entry name" value="Helic_SF1/SF2_ATP-bd_DinG/Rad3"/>
</dbReference>
<dbReference type="Pfam" id="PF13307">
    <property type="entry name" value="Helicase_C_2"/>
    <property type="match status" value="1"/>
</dbReference>
<dbReference type="GO" id="GO:0016887">
    <property type="term" value="F:ATP hydrolysis activity"/>
    <property type="evidence" value="ECO:0007669"/>
    <property type="project" value="RHEA"/>
</dbReference>
<keyword evidence="6" id="KW-0411">Iron-sulfur</keyword>
<feature type="binding site" evidence="6">
    <location>
        <position position="317"/>
    </location>
    <ligand>
        <name>[4Fe-4S] cluster</name>
        <dbReference type="ChEBI" id="CHEBI:49883"/>
    </ligand>
</feature>
<dbReference type="InterPro" id="IPR006555">
    <property type="entry name" value="ATP-dep_Helicase_C"/>
</dbReference>
<dbReference type="InterPro" id="IPR045028">
    <property type="entry name" value="DinG/Rad3-like"/>
</dbReference>
<evidence type="ECO:0000259" key="8">
    <source>
        <dbReference type="PROSITE" id="PS51193"/>
    </source>
</evidence>
<dbReference type="KEGG" id="xoo:XOO0412"/>
<comment type="cofactor">
    <cofactor evidence="6">
        <name>[4Fe-4S] cluster</name>
        <dbReference type="ChEBI" id="CHEBI:49883"/>
    </cofactor>
    <text evidence="6">Binds 1 [4Fe-4S] cluster.</text>
</comment>
<keyword evidence="6 9" id="KW-0347">Helicase</keyword>
<sequence length="805" mass="86933">MGSHRARSAADEANGSCLRIAGSEVLGRPPSRDLVDPSRWPSLAGADRTSEPCGMPCSVRSRHSVGRTIAQHTQTRSAAQHAGRRRCAGPCENSAMSEVAPPSAPSAPVSTQRSLTDPIKASIRDAYARLQANTPGFATRRAQSQMIGLVSRALATSGGIGIAEAPTGVGKSLGYLTAGVPIALATKKKLVISTGTVALQSQLVERDIPAFLKATGLEASVALAKGRTRYLCTRNAAELEGDTSQNAMFEDEQALYDRPLSPVDADLAKRLAKAYAARTWNGDLDDAPEQVSVPLRMRITTPASGCAGRRCSYAAQCPVLKARTDVREAQIVVTNHALLLSSLSLGDAENGQPLIAPPADMLLVLDEGHHIAGVAIDQGAANLPLDDMARRTGRMQILIAAAYRAVDKDKLGNLLPNEAIEVAARVSRLLKAFHADVERVWKPEPGERDPLWRAANGKLPPQWGPAIEELGEETRALFNWVHAAHSAIAKGKQDDSAREGLQRSLGLALEMAEQQHNLWSGWRREDKEGQPPMARWITLSRDGDLICHCSPVSAAQVLRTMIWNEVDSVVMTSATLTGGGDFQSFAIDNGLPDHAEMASLASPFDLPNQAELIVPNFPVTPDDREGHPKEVANYLVRELDWTAKGSIVLFTSRWKMEKVADLMPLAQRNRVLVQGEGNKSQLITEHLRRIAAGEGSVLFGLNSFGEGLDLPGEACTTVVITQVPFAVPTDPQTSTLSEWLESRGHNAFNLIAIPHALRTLTQFSGRLIRSSSDHGRVIILDSRLLTRRYGKRIIDAMPPFKRVIG</sequence>
<dbReference type="GO" id="GO:0005524">
    <property type="term" value="F:ATP binding"/>
    <property type="evidence" value="ECO:0007669"/>
    <property type="project" value="UniProtKB-UniRule"/>
</dbReference>
<dbReference type="PANTHER" id="PTHR11472:SF59">
    <property type="entry name" value="ATP-DEPENDENT DNA HELICASE DING"/>
    <property type="match status" value="1"/>
</dbReference>
<dbReference type="HAMAP" id="MF_02205">
    <property type="entry name" value="DinG_proteobact"/>
    <property type="match status" value="1"/>
</dbReference>
<feature type="binding site" evidence="6">
    <location>
        <position position="311"/>
    </location>
    <ligand>
        <name>[4Fe-4S] cluster</name>
        <dbReference type="ChEBI" id="CHEBI:49883"/>
    </ligand>
</feature>
<comment type="similarity">
    <text evidence="6">Belongs to the helicase family. DinG subfamily. Type 1 sub-subfamily.</text>
</comment>
<dbReference type="EC" id="5.6.2.3" evidence="6"/>
<feature type="binding site" evidence="6">
    <location>
        <position position="306"/>
    </location>
    <ligand>
        <name>[4Fe-4S] cluster</name>
        <dbReference type="ChEBI" id="CHEBI:49883"/>
    </ligand>
</feature>
<dbReference type="FunFam" id="3.40.50.300:FF:002545">
    <property type="entry name" value="ATP-dependent DNA helicase DinG"/>
    <property type="match status" value="1"/>
</dbReference>
<dbReference type="Gene3D" id="3.40.50.300">
    <property type="entry name" value="P-loop containing nucleotide triphosphate hydrolases"/>
    <property type="match status" value="2"/>
</dbReference>
<keyword evidence="2 6" id="KW-0547">Nucleotide-binding</keyword>
<dbReference type="NCBIfam" id="NF008729">
    <property type="entry name" value="PRK11747.1"/>
    <property type="match status" value="1"/>
</dbReference>
<dbReference type="InterPro" id="IPR027417">
    <property type="entry name" value="P-loop_NTPase"/>
</dbReference>
<comment type="function">
    <text evidence="6">DNA-dependent ATPase and 5'-3' DNA helicase. Unwinds D-loops, R-loops, forked DNA and G-quadruplex DNA.</text>
</comment>
<keyword evidence="6" id="KW-0479">Metal-binding</keyword>
<keyword evidence="10" id="KW-1185">Reference proteome</keyword>
<dbReference type="EMBL" id="AE013598">
    <property type="protein sequence ID" value="AAW73666.1"/>
    <property type="molecule type" value="Genomic_DNA"/>
</dbReference>
<dbReference type="GO" id="GO:0003677">
    <property type="term" value="F:DNA binding"/>
    <property type="evidence" value="ECO:0007669"/>
    <property type="project" value="UniProtKB-UniRule"/>
</dbReference>
<feature type="compositionally biased region" description="Low complexity" evidence="7">
    <location>
        <begin position="94"/>
        <end position="110"/>
    </location>
</feature>
<organism evidence="9 10">
    <name type="scientific">Xanthomonas oryzae pv. oryzae (strain KACC10331 / KXO85)</name>
    <dbReference type="NCBI Taxonomy" id="291331"/>
    <lineage>
        <taxon>Bacteria</taxon>
        <taxon>Pseudomonadati</taxon>
        <taxon>Pseudomonadota</taxon>
        <taxon>Gammaproteobacteria</taxon>
        <taxon>Lysobacterales</taxon>
        <taxon>Lysobacteraceae</taxon>
        <taxon>Xanthomonas</taxon>
    </lineage>
</organism>
<evidence type="ECO:0000256" key="2">
    <source>
        <dbReference type="ARBA" id="ARBA00022741"/>
    </source>
</evidence>
<evidence type="ECO:0000256" key="7">
    <source>
        <dbReference type="SAM" id="MobiDB-lite"/>
    </source>
</evidence>
<dbReference type="AlphaFoldDB" id="I1SB29"/>
<dbReference type="GO" id="GO:0051539">
    <property type="term" value="F:4 iron, 4 sulfur cluster binding"/>
    <property type="evidence" value="ECO:0007669"/>
    <property type="project" value="UniProtKB-UniRule"/>
</dbReference>
<keyword evidence="1 6" id="KW-0004">4Fe-4S</keyword>
<name>I1SB29_XANOR</name>
<reference evidence="9 10" key="1">
    <citation type="journal article" date="2005" name="Nucleic Acids Res.">
        <title>The genome sequence of Xanthomonas oryzae pathovar oryzae KACC10331, the bacterial blight pathogen of rice.</title>
        <authorList>
            <person name="Lee B.M."/>
            <person name="Park Y.J."/>
            <person name="Park D.S."/>
            <person name="Kang H.W."/>
            <person name="Kim J.G."/>
            <person name="Song E.S."/>
            <person name="Park I.C."/>
            <person name="Yoon U.H."/>
            <person name="Hahn J.H."/>
            <person name="Koo B.S."/>
            <person name="Lee G.B."/>
            <person name="Kim H."/>
            <person name="Park H.S."/>
            <person name="Yoon K.O."/>
            <person name="Kim J.H."/>
            <person name="Jung C.H."/>
            <person name="Koh N.H."/>
            <person name="Seo J.S."/>
            <person name="Go S.J."/>
        </authorList>
    </citation>
    <scope>NUCLEOTIDE SEQUENCE [LARGE SCALE GENOMIC DNA]</scope>
    <source>
        <strain evidence="10">KACC10331 / KXO85</strain>
    </source>
</reference>
<evidence type="ECO:0000256" key="5">
    <source>
        <dbReference type="ARBA" id="ARBA00023125"/>
    </source>
</evidence>